<organism evidence="2 3">
    <name type="scientific">Petrolisthes manimaculis</name>
    <dbReference type="NCBI Taxonomy" id="1843537"/>
    <lineage>
        <taxon>Eukaryota</taxon>
        <taxon>Metazoa</taxon>
        <taxon>Ecdysozoa</taxon>
        <taxon>Arthropoda</taxon>
        <taxon>Crustacea</taxon>
        <taxon>Multicrustacea</taxon>
        <taxon>Malacostraca</taxon>
        <taxon>Eumalacostraca</taxon>
        <taxon>Eucarida</taxon>
        <taxon>Decapoda</taxon>
        <taxon>Pleocyemata</taxon>
        <taxon>Anomura</taxon>
        <taxon>Galatheoidea</taxon>
        <taxon>Porcellanidae</taxon>
        <taxon>Petrolisthes</taxon>
    </lineage>
</organism>
<dbReference type="EMBL" id="JAWZYT010000681">
    <property type="protein sequence ID" value="KAK4320262.1"/>
    <property type="molecule type" value="Genomic_DNA"/>
</dbReference>
<reference evidence="2" key="1">
    <citation type="submission" date="2023-11" db="EMBL/GenBank/DDBJ databases">
        <title>Genome assemblies of two species of porcelain crab, Petrolisthes cinctipes and Petrolisthes manimaculis (Anomura: Porcellanidae).</title>
        <authorList>
            <person name="Angst P."/>
        </authorList>
    </citation>
    <scope>NUCLEOTIDE SEQUENCE</scope>
    <source>
        <strain evidence="2">PB745_02</strain>
        <tissue evidence="2">Gill</tissue>
    </source>
</reference>
<evidence type="ECO:0000313" key="2">
    <source>
        <dbReference type="EMBL" id="KAK4320262.1"/>
    </source>
</evidence>
<feature type="compositionally biased region" description="Basic residues" evidence="1">
    <location>
        <begin position="1"/>
        <end position="20"/>
    </location>
</feature>
<proteinExistence type="predicted"/>
<dbReference type="Proteomes" id="UP001292094">
    <property type="component" value="Unassembled WGS sequence"/>
</dbReference>
<keyword evidence="3" id="KW-1185">Reference proteome</keyword>
<evidence type="ECO:0000256" key="1">
    <source>
        <dbReference type="SAM" id="MobiDB-lite"/>
    </source>
</evidence>
<accession>A0AAE1Q856</accession>
<sequence length="148" mass="18028">MKRKSARVMRKMTRRNHRPSYRRESSQSRDMNEDNIEMKKVLRELQDENKKVMARMEKYEKNMEKNREENLEEEMQYSATQLRPLELIQNEAMRIVLGCPRTAKIEVLRAELKSLFTNRFRWPAYITSNLLLLFTTTTRMEWILVIIR</sequence>
<dbReference type="AlphaFoldDB" id="A0AAE1Q856"/>
<evidence type="ECO:0000313" key="3">
    <source>
        <dbReference type="Proteomes" id="UP001292094"/>
    </source>
</evidence>
<feature type="region of interest" description="Disordered" evidence="1">
    <location>
        <begin position="1"/>
        <end position="37"/>
    </location>
</feature>
<gene>
    <name evidence="2" type="ORF">Pmani_008871</name>
</gene>
<name>A0AAE1Q856_9EUCA</name>
<comment type="caution">
    <text evidence="2">The sequence shown here is derived from an EMBL/GenBank/DDBJ whole genome shotgun (WGS) entry which is preliminary data.</text>
</comment>
<feature type="compositionally biased region" description="Basic and acidic residues" evidence="1">
    <location>
        <begin position="21"/>
        <end position="37"/>
    </location>
</feature>
<protein>
    <submittedName>
        <fullName evidence="2">Uncharacterized protein</fullName>
    </submittedName>
</protein>